<evidence type="ECO:0000256" key="1">
    <source>
        <dbReference type="SAM" id="Phobius"/>
    </source>
</evidence>
<evidence type="ECO:0000313" key="3">
    <source>
        <dbReference type="Proteomes" id="UP000886520"/>
    </source>
</evidence>
<keyword evidence="1" id="KW-1133">Transmembrane helix</keyword>
<dbReference type="EMBL" id="JABFUD020000022">
    <property type="protein sequence ID" value="KAI5062642.1"/>
    <property type="molecule type" value="Genomic_DNA"/>
</dbReference>
<dbReference type="Proteomes" id="UP000886520">
    <property type="component" value="Chromosome 22"/>
</dbReference>
<comment type="caution">
    <text evidence="2">The sequence shown here is derived from an EMBL/GenBank/DDBJ whole genome shotgun (WGS) entry which is preliminary data.</text>
</comment>
<feature type="transmembrane region" description="Helical" evidence="1">
    <location>
        <begin position="34"/>
        <end position="51"/>
    </location>
</feature>
<gene>
    <name evidence="2" type="ORF">GOP47_0023181</name>
</gene>
<reference evidence="2" key="1">
    <citation type="submission" date="2021-01" db="EMBL/GenBank/DDBJ databases">
        <title>Adiantum capillus-veneris genome.</title>
        <authorList>
            <person name="Fang Y."/>
            <person name="Liao Q."/>
        </authorList>
    </citation>
    <scope>NUCLEOTIDE SEQUENCE</scope>
    <source>
        <strain evidence="2">H3</strain>
        <tissue evidence="2">Leaf</tissue>
    </source>
</reference>
<dbReference type="AlphaFoldDB" id="A0A9D4U793"/>
<keyword evidence="3" id="KW-1185">Reference proteome</keyword>
<organism evidence="2 3">
    <name type="scientific">Adiantum capillus-veneris</name>
    <name type="common">Maidenhair fern</name>
    <dbReference type="NCBI Taxonomy" id="13818"/>
    <lineage>
        <taxon>Eukaryota</taxon>
        <taxon>Viridiplantae</taxon>
        <taxon>Streptophyta</taxon>
        <taxon>Embryophyta</taxon>
        <taxon>Tracheophyta</taxon>
        <taxon>Polypodiopsida</taxon>
        <taxon>Polypodiidae</taxon>
        <taxon>Polypodiales</taxon>
        <taxon>Pteridineae</taxon>
        <taxon>Pteridaceae</taxon>
        <taxon>Vittarioideae</taxon>
        <taxon>Adiantum</taxon>
    </lineage>
</organism>
<evidence type="ECO:0000313" key="2">
    <source>
        <dbReference type="EMBL" id="KAI5062642.1"/>
    </source>
</evidence>
<sequence length="151" mass="17231">MLVVLCMCISHALISVQRKQILLVSEMWQTLKPFFKTMLFLLVLLCWIAGVSMRSDILYLMCLLGCLIGTGSTSYLAFVRHSNKLRCTKRHPQGWKRSLCVSSQKRRFDVVTSLQNMQEMNKVNAFGACACSSVSIKHQRIHHLGVFHVPM</sequence>
<accession>A0A9D4U793</accession>
<feature type="transmembrane region" description="Helical" evidence="1">
    <location>
        <begin position="58"/>
        <end position="78"/>
    </location>
</feature>
<protein>
    <submittedName>
        <fullName evidence="2">Uncharacterized protein</fullName>
    </submittedName>
</protein>
<keyword evidence="1" id="KW-0472">Membrane</keyword>
<proteinExistence type="predicted"/>
<keyword evidence="1" id="KW-0812">Transmembrane</keyword>
<name>A0A9D4U793_ADICA</name>